<proteinExistence type="predicted"/>
<feature type="compositionally biased region" description="Polar residues" evidence="1">
    <location>
        <begin position="430"/>
        <end position="441"/>
    </location>
</feature>
<feature type="compositionally biased region" description="Basic and acidic residues" evidence="1">
    <location>
        <begin position="331"/>
        <end position="348"/>
    </location>
</feature>
<comment type="caution">
    <text evidence="3">The sequence shown here is derived from an EMBL/GenBank/DDBJ whole genome shotgun (WGS) entry which is preliminary data.</text>
</comment>
<keyword evidence="2" id="KW-0472">Membrane</keyword>
<feature type="region of interest" description="Disordered" evidence="1">
    <location>
        <begin position="360"/>
        <end position="381"/>
    </location>
</feature>
<feature type="transmembrane region" description="Helical" evidence="2">
    <location>
        <begin position="181"/>
        <end position="203"/>
    </location>
</feature>
<keyword evidence="4" id="KW-1185">Reference proteome</keyword>
<feature type="transmembrane region" description="Helical" evidence="2">
    <location>
        <begin position="17"/>
        <end position="34"/>
    </location>
</feature>
<reference evidence="3" key="1">
    <citation type="journal article" date="2023" name="Nat. Commun.">
        <title>Diploid and tetraploid genomes of Acorus and the evolution of monocots.</title>
        <authorList>
            <person name="Ma L."/>
            <person name="Liu K.W."/>
            <person name="Li Z."/>
            <person name="Hsiao Y.Y."/>
            <person name="Qi Y."/>
            <person name="Fu T."/>
            <person name="Tang G.D."/>
            <person name="Zhang D."/>
            <person name="Sun W.H."/>
            <person name="Liu D.K."/>
            <person name="Li Y."/>
            <person name="Chen G.Z."/>
            <person name="Liu X.D."/>
            <person name="Liao X.Y."/>
            <person name="Jiang Y.T."/>
            <person name="Yu X."/>
            <person name="Hao Y."/>
            <person name="Huang J."/>
            <person name="Zhao X.W."/>
            <person name="Ke S."/>
            <person name="Chen Y.Y."/>
            <person name="Wu W.L."/>
            <person name="Hsu J.L."/>
            <person name="Lin Y.F."/>
            <person name="Huang M.D."/>
            <person name="Li C.Y."/>
            <person name="Huang L."/>
            <person name="Wang Z.W."/>
            <person name="Zhao X."/>
            <person name="Zhong W.Y."/>
            <person name="Peng D.H."/>
            <person name="Ahmad S."/>
            <person name="Lan S."/>
            <person name="Zhang J.S."/>
            <person name="Tsai W.C."/>
            <person name="Van de Peer Y."/>
            <person name="Liu Z.J."/>
        </authorList>
    </citation>
    <scope>NUCLEOTIDE SEQUENCE</scope>
    <source>
        <strain evidence="3">SCP</strain>
    </source>
</reference>
<organism evidence="3 4">
    <name type="scientific">Acorus gramineus</name>
    <name type="common">Dwarf sweet flag</name>
    <dbReference type="NCBI Taxonomy" id="55184"/>
    <lineage>
        <taxon>Eukaryota</taxon>
        <taxon>Viridiplantae</taxon>
        <taxon>Streptophyta</taxon>
        <taxon>Embryophyta</taxon>
        <taxon>Tracheophyta</taxon>
        <taxon>Spermatophyta</taxon>
        <taxon>Magnoliopsida</taxon>
        <taxon>Liliopsida</taxon>
        <taxon>Acoraceae</taxon>
        <taxon>Acorus</taxon>
    </lineage>
</organism>
<dbReference type="Proteomes" id="UP001179952">
    <property type="component" value="Unassembled WGS sequence"/>
</dbReference>
<feature type="region of interest" description="Disordered" evidence="1">
    <location>
        <begin position="218"/>
        <end position="266"/>
    </location>
</feature>
<feature type="compositionally biased region" description="Basic and acidic residues" evidence="1">
    <location>
        <begin position="640"/>
        <end position="650"/>
    </location>
</feature>
<gene>
    <name evidence="3" type="ORF">QJS04_geneDACA005874</name>
</gene>
<keyword evidence="2" id="KW-1133">Transmembrane helix</keyword>
<feature type="transmembrane region" description="Helical" evidence="2">
    <location>
        <begin position="46"/>
        <end position="65"/>
    </location>
</feature>
<name>A0AAV9B2T6_ACOGR</name>
<evidence type="ECO:0000313" key="4">
    <source>
        <dbReference type="Proteomes" id="UP001179952"/>
    </source>
</evidence>
<feature type="region of interest" description="Disordered" evidence="1">
    <location>
        <begin position="611"/>
        <end position="650"/>
    </location>
</feature>
<reference evidence="3" key="2">
    <citation type="submission" date="2023-06" db="EMBL/GenBank/DDBJ databases">
        <authorList>
            <person name="Ma L."/>
            <person name="Liu K.-W."/>
            <person name="Li Z."/>
            <person name="Hsiao Y.-Y."/>
            <person name="Qi Y."/>
            <person name="Fu T."/>
            <person name="Tang G."/>
            <person name="Zhang D."/>
            <person name="Sun W.-H."/>
            <person name="Liu D.-K."/>
            <person name="Li Y."/>
            <person name="Chen G.-Z."/>
            <person name="Liu X.-D."/>
            <person name="Liao X.-Y."/>
            <person name="Jiang Y.-T."/>
            <person name="Yu X."/>
            <person name="Hao Y."/>
            <person name="Huang J."/>
            <person name="Zhao X.-W."/>
            <person name="Ke S."/>
            <person name="Chen Y.-Y."/>
            <person name="Wu W.-L."/>
            <person name="Hsu J.-L."/>
            <person name="Lin Y.-F."/>
            <person name="Huang M.-D."/>
            <person name="Li C.-Y."/>
            <person name="Huang L."/>
            <person name="Wang Z.-W."/>
            <person name="Zhao X."/>
            <person name="Zhong W.-Y."/>
            <person name="Peng D.-H."/>
            <person name="Ahmad S."/>
            <person name="Lan S."/>
            <person name="Zhang J.-S."/>
            <person name="Tsai W.-C."/>
            <person name="Van De Peer Y."/>
            <person name="Liu Z.-J."/>
        </authorList>
    </citation>
    <scope>NUCLEOTIDE SEQUENCE</scope>
    <source>
        <strain evidence="3">SCP</strain>
        <tissue evidence="3">Leaves</tissue>
    </source>
</reference>
<sequence length="830" mass="92177">MCILCVIQRWSRRVATMLPWLVIPLIVLWALSQLLPPKYRFEVTPARLACAGVLLVTLFWYHVLMPRLSVWRARRAARLLERRRTEAIELQKLRRTATRRCRNCLTPYRDQNPGGGRFMCSYCGHVSKRPVLDLSGPGPGGVSGPSKLWMCGQDWQLLDNGDWVLSGGGGYSDLCLGGNSYTGAVAFGCRVVVGLFVSLRWVWRKVCRVGVEEGALGNGDQKGLSKKEDNGGNESRVEKARRKAEERRQAKLEKEMLEEEERKQREEVARLVEERRKLRDEISEAEKGSGGGKTTDIERENHKREMEKRRQERKKEKDKASSKSNSDGEELERRAGIRESEKKREFDRRAALVAAKAQVLESMHGSGKGGGGFNRGSAGKRYFDSVKGSFQKGLGGSSIFGKSMQATQPNAVTAKLNKPPNFLDHGPNSVKHTTIGKSETIQRPVGSDAQPKPTVQKKPWHQLFTRSSSVSPSPEGNTVNQVSPSSQPGPPTMHLPVQLPPTHTVGDQIQYGMLHPFNASPLPNVSLGNNSIPYLENGHTFSPGREPQQDFKLEEAELFEDPCYVPDPMTLLGPVSESLDNFPVDLGSGFAEKSGMSTPHMLKNVALISDAGRPSPIESPMSRSRISEERHTSCIQRPHTPKEKCSHPEESSEPATWQMWSSHPLQDGLGIVARPHDWLLPSGPNKMNQEDISKGFSMHFMTENQEIPVASSPPMSSVVMLQNGGTFSPIGHGADEKEVWQKKNTLQPLPGVVQNHFSLNLGDNTSRNKVIYENSENLAAGNPFGSSPPNCWSKKDWVGHNRDDGTMARPLPDDDILSFPTVDVQSFWSK</sequence>
<evidence type="ECO:0000256" key="2">
    <source>
        <dbReference type="SAM" id="Phobius"/>
    </source>
</evidence>
<feature type="region of interest" description="Disordered" evidence="1">
    <location>
        <begin position="418"/>
        <end position="496"/>
    </location>
</feature>
<dbReference type="AlphaFoldDB" id="A0AAV9B2T6"/>
<evidence type="ECO:0000313" key="3">
    <source>
        <dbReference type="EMBL" id="KAK1270337.1"/>
    </source>
</evidence>
<feature type="region of interest" description="Disordered" evidence="1">
    <location>
        <begin position="281"/>
        <end position="348"/>
    </location>
</feature>
<accession>A0AAV9B2T6</accession>
<protein>
    <submittedName>
        <fullName evidence="3">Uncharacterized protein</fullName>
    </submittedName>
</protein>
<feature type="compositionally biased region" description="Polar residues" evidence="1">
    <location>
        <begin position="464"/>
        <end position="486"/>
    </location>
</feature>
<evidence type="ECO:0000256" key="1">
    <source>
        <dbReference type="SAM" id="MobiDB-lite"/>
    </source>
</evidence>
<feature type="compositionally biased region" description="Basic and acidic residues" evidence="1">
    <location>
        <begin position="223"/>
        <end position="266"/>
    </location>
</feature>
<dbReference type="EMBL" id="JAUJYN010000005">
    <property type="protein sequence ID" value="KAK1270337.1"/>
    <property type="molecule type" value="Genomic_DNA"/>
</dbReference>
<keyword evidence="2" id="KW-0812">Transmembrane</keyword>
<feature type="compositionally biased region" description="Basic and acidic residues" evidence="1">
    <location>
        <begin position="295"/>
        <end position="321"/>
    </location>
</feature>